<keyword evidence="8" id="KW-1185">Reference proteome</keyword>
<keyword evidence="3 4" id="KW-0436">Ligase</keyword>
<dbReference type="Gene3D" id="3.40.50.10300">
    <property type="entry name" value="CoaB-like"/>
    <property type="match status" value="1"/>
</dbReference>
<evidence type="ECO:0000256" key="3">
    <source>
        <dbReference type="HAMAP-Rule" id="MF_02225"/>
    </source>
</evidence>
<dbReference type="Proteomes" id="UP001284601">
    <property type="component" value="Unassembled WGS sequence"/>
</dbReference>
<dbReference type="RefSeq" id="WP_318597523.1">
    <property type="nucleotide sequence ID" value="NZ_JAWSTH010000028.1"/>
</dbReference>
<feature type="binding site" evidence="3">
    <location>
        <position position="288"/>
    </location>
    <ligand>
        <name>CTP</name>
        <dbReference type="ChEBI" id="CHEBI:37563"/>
    </ligand>
</feature>
<reference evidence="7 8" key="2">
    <citation type="submission" date="2023-10" db="EMBL/GenBank/DDBJ databases">
        <authorList>
            <person name="Han X.F."/>
        </authorList>
    </citation>
    <scope>NUCLEOTIDE SEQUENCE [LARGE SCALE GENOMIC DNA]</scope>
    <source>
        <strain evidence="7 8">KCTC 39840</strain>
    </source>
</reference>
<accession>A0ABU4HPF7</accession>
<comment type="function">
    <text evidence="4">Catalyzes two steps in the biosynthesis of coenzyme A. In the first step cysteine is conjugated to 4'-phosphopantothenate to form 4-phosphopantothenoylcysteine, in the latter compound is decarboxylated to form 4'-phosphopantotheine.</text>
</comment>
<dbReference type="InterPro" id="IPR035929">
    <property type="entry name" value="CoaB-like_sf"/>
</dbReference>
<dbReference type="SUPFAM" id="SSF52507">
    <property type="entry name" value="Homo-oligomeric flavin-containing Cys decarboxylases, HFCD"/>
    <property type="match status" value="1"/>
</dbReference>
<evidence type="ECO:0000259" key="5">
    <source>
        <dbReference type="Pfam" id="PF02441"/>
    </source>
</evidence>
<keyword evidence="3 4" id="KW-0288">FMN</keyword>
<feature type="region of interest" description="Phosphopantothenate--cysteine ligase" evidence="3">
    <location>
        <begin position="200"/>
        <end position="431"/>
    </location>
</feature>
<dbReference type="EC" id="4.1.1.36" evidence="3"/>
<dbReference type="NCBIfam" id="TIGR00521">
    <property type="entry name" value="coaBC_dfp"/>
    <property type="match status" value="1"/>
</dbReference>
<feature type="domain" description="Flavoprotein" evidence="5">
    <location>
        <begin position="3"/>
        <end position="183"/>
    </location>
</feature>
<comment type="similarity">
    <text evidence="3 4">In the C-terminal section; belongs to the PPC synthetase family.</text>
</comment>
<name>A0ABU4HPF7_9ACTN</name>
<keyword evidence="2 3" id="KW-0456">Lyase</keyword>
<feature type="binding site" evidence="3">
    <location>
        <begin position="315"/>
        <end position="318"/>
    </location>
    <ligand>
        <name>CTP</name>
        <dbReference type="ChEBI" id="CHEBI:37563"/>
    </ligand>
</feature>
<evidence type="ECO:0000256" key="2">
    <source>
        <dbReference type="ARBA" id="ARBA00023239"/>
    </source>
</evidence>
<dbReference type="PANTHER" id="PTHR14359">
    <property type="entry name" value="HOMO-OLIGOMERIC FLAVIN CONTAINING CYS DECARBOXYLASE FAMILY"/>
    <property type="match status" value="1"/>
</dbReference>
<feature type="region of interest" description="Phosphopantothenoylcysteine decarboxylase" evidence="3">
    <location>
        <begin position="1"/>
        <end position="199"/>
    </location>
</feature>
<feature type="binding site" evidence="3">
    <location>
        <position position="334"/>
    </location>
    <ligand>
        <name>CTP</name>
        <dbReference type="ChEBI" id="CHEBI:37563"/>
    </ligand>
</feature>
<dbReference type="EC" id="6.3.2.5" evidence="3"/>
<dbReference type="InterPro" id="IPR007085">
    <property type="entry name" value="DNA/pantothenate-metab_flavo_C"/>
</dbReference>
<protein>
    <recommendedName>
        <fullName evidence="3">Coenzyme A biosynthesis bifunctional protein CoaBC</fullName>
    </recommendedName>
    <alternativeName>
        <fullName evidence="3">DNA/pantothenate metabolism flavoprotein</fullName>
    </alternativeName>
    <alternativeName>
        <fullName evidence="3">Phosphopantothenoylcysteine synthetase/decarboxylase</fullName>
        <shortName evidence="3">PPCS-PPCDC</shortName>
    </alternativeName>
    <domain>
        <recommendedName>
            <fullName evidence="3">Phosphopantothenoylcysteine decarboxylase</fullName>
            <shortName evidence="3">PPC decarboxylase</shortName>
            <shortName evidence="3">PPC-DC</shortName>
            <ecNumber evidence="3">4.1.1.36</ecNumber>
        </recommendedName>
        <alternativeName>
            <fullName evidence="3">CoaC</fullName>
        </alternativeName>
    </domain>
    <domain>
        <recommendedName>
            <fullName evidence="3">Phosphopantothenate--cysteine ligase</fullName>
            <ecNumber evidence="3">6.3.2.5</ecNumber>
        </recommendedName>
        <alternativeName>
            <fullName evidence="3">CoaB</fullName>
        </alternativeName>
        <alternativeName>
            <fullName evidence="3">Phosphopantothenoylcysteine synthetase</fullName>
            <shortName evidence="3">PPC synthetase</shortName>
            <shortName evidence="3">PPC-S</shortName>
        </alternativeName>
    </domain>
</protein>
<dbReference type="Pfam" id="PF02441">
    <property type="entry name" value="Flavoprotein"/>
    <property type="match status" value="1"/>
</dbReference>
<dbReference type="GO" id="GO:0004632">
    <property type="term" value="F:phosphopantothenate--cysteine ligase activity"/>
    <property type="evidence" value="ECO:0007669"/>
    <property type="project" value="UniProtKB-EC"/>
</dbReference>
<comment type="catalytic activity">
    <reaction evidence="3 4">
        <text>N-[(R)-4-phosphopantothenoyl]-L-cysteine + H(+) = (R)-4'-phosphopantetheine + CO2</text>
        <dbReference type="Rhea" id="RHEA:16793"/>
        <dbReference type="ChEBI" id="CHEBI:15378"/>
        <dbReference type="ChEBI" id="CHEBI:16526"/>
        <dbReference type="ChEBI" id="CHEBI:59458"/>
        <dbReference type="ChEBI" id="CHEBI:61723"/>
        <dbReference type="EC" id="4.1.1.36"/>
    </reaction>
</comment>
<organism evidence="7 8">
    <name type="scientific">Conexibacter stalactiti</name>
    <dbReference type="NCBI Taxonomy" id="1940611"/>
    <lineage>
        <taxon>Bacteria</taxon>
        <taxon>Bacillati</taxon>
        <taxon>Actinomycetota</taxon>
        <taxon>Thermoleophilia</taxon>
        <taxon>Solirubrobacterales</taxon>
        <taxon>Conexibacteraceae</taxon>
        <taxon>Conexibacter</taxon>
    </lineage>
</organism>
<feature type="binding site" evidence="3">
    <location>
        <position position="353"/>
    </location>
    <ligand>
        <name>CTP</name>
        <dbReference type="ChEBI" id="CHEBI:37563"/>
    </ligand>
</feature>
<dbReference type="SUPFAM" id="SSF102645">
    <property type="entry name" value="CoaB-like"/>
    <property type="match status" value="1"/>
</dbReference>
<proteinExistence type="inferred from homology"/>
<comment type="pathway">
    <text evidence="3 4">Cofactor biosynthesis; coenzyme A biosynthesis; CoA from (R)-pantothenate: step 2/5.</text>
</comment>
<dbReference type="HAMAP" id="MF_02225">
    <property type="entry name" value="CoaBC"/>
    <property type="match status" value="1"/>
</dbReference>
<comment type="catalytic activity">
    <reaction evidence="3 4">
        <text>(R)-4'-phosphopantothenate + L-cysteine + CTP = N-[(R)-4-phosphopantothenoyl]-L-cysteine + CMP + diphosphate + H(+)</text>
        <dbReference type="Rhea" id="RHEA:19397"/>
        <dbReference type="ChEBI" id="CHEBI:10986"/>
        <dbReference type="ChEBI" id="CHEBI:15378"/>
        <dbReference type="ChEBI" id="CHEBI:33019"/>
        <dbReference type="ChEBI" id="CHEBI:35235"/>
        <dbReference type="ChEBI" id="CHEBI:37563"/>
        <dbReference type="ChEBI" id="CHEBI:59458"/>
        <dbReference type="ChEBI" id="CHEBI:60377"/>
        <dbReference type="EC" id="6.3.2.5"/>
    </reaction>
</comment>
<comment type="caution">
    <text evidence="7">The sequence shown here is derived from an EMBL/GenBank/DDBJ whole genome shotgun (WGS) entry which is preliminary data.</text>
</comment>
<comment type="cofactor">
    <cofactor evidence="3">
        <name>FMN</name>
        <dbReference type="ChEBI" id="CHEBI:58210"/>
    </cofactor>
    <text evidence="3">Binds 1 FMN per subunit.</text>
</comment>
<gene>
    <name evidence="3 7" type="primary">coaBC</name>
    <name evidence="7" type="ORF">R7226_12625</name>
</gene>
<evidence type="ECO:0000259" key="6">
    <source>
        <dbReference type="Pfam" id="PF04127"/>
    </source>
</evidence>
<feature type="binding site" evidence="3">
    <location>
        <position position="298"/>
    </location>
    <ligand>
        <name>CTP</name>
        <dbReference type="ChEBI" id="CHEBI:37563"/>
    </ligand>
</feature>
<dbReference type="Pfam" id="PF04127">
    <property type="entry name" value="DFP"/>
    <property type="match status" value="1"/>
</dbReference>
<dbReference type="PANTHER" id="PTHR14359:SF6">
    <property type="entry name" value="PHOSPHOPANTOTHENOYLCYSTEINE DECARBOXYLASE"/>
    <property type="match status" value="1"/>
</dbReference>
<dbReference type="InterPro" id="IPR005252">
    <property type="entry name" value="CoaBC"/>
</dbReference>
<comment type="function">
    <text evidence="3">Catalyzes two sequential steps in the biosynthesis of coenzyme A. In the first step cysteine is conjugated to 4'-phosphopantothenate to form 4-phosphopantothenoylcysteine. In the second step the latter compound is decarboxylated to form 4'-phosphopantotheine.</text>
</comment>
<comment type="cofactor">
    <cofactor evidence="3">
        <name>Mg(2+)</name>
        <dbReference type="ChEBI" id="CHEBI:18420"/>
    </cofactor>
</comment>
<keyword evidence="1 3" id="KW-0210">Decarboxylase</keyword>
<keyword evidence="3" id="KW-0479">Metal-binding</keyword>
<evidence type="ECO:0000313" key="8">
    <source>
        <dbReference type="Proteomes" id="UP001284601"/>
    </source>
</evidence>
<dbReference type="Gene3D" id="3.40.50.1950">
    <property type="entry name" value="Flavin prenyltransferase-like"/>
    <property type="match status" value="1"/>
</dbReference>
<evidence type="ECO:0000256" key="1">
    <source>
        <dbReference type="ARBA" id="ARBA00022793"/>
    </source>
</evidence>
<sequence length="431" mass="44407">MARILLGVSGGIAAYKALETIRLATKAGHSVRVVQTPTSERFVGAASFEAITGAPVLSSEFEPDPARGAFPGDAPPEHAPISHLALVGNADVFLIAPASANTLAKLAGGFADNLLTSAALAARCPLLVAPAMNDAMWEHAATRANVATLRQRGVHVIDPGHGQLASKGEFGAGRLAEPAELLAAVEAVLAKRADLAGLRILVTAGGTREPIDSVRFVGNRSSGRMGFALAEQAARRGAAVTVLAANVALERTPGVVYRDVETAAQLADACGEEFPRCDVLLMSAAVADFRPVAPPDAKIKKDAGPPPAIELEATPDILLALAAQRRPGQTVVGFAAEHGDGALDFARGKLARKRLDAIVVNDISQPGIGFDTPDNEVTIVAPDRERPLPRAPKGEIAAAILDEVVRLRTTATADGAADGTAGPAADRTARV</sequence>
<evidence type="ECO:0000256" key="4">
    <source>
        <dbReference type="RuleBase" id="RU364078"/>
    </source>
</evidence>
<keyword evidence="3" id="KW-0511">Multifunctional enzyme</keyword>
<comment type="pathway">
    <text evidence="3 4">Cofactor biosynthesis; coenzyme A biosynthesis; CoA from (R)-pantothenate: step 3/5.</text>
</comment>
<keyword evidence="3" id="KW-0460">Magnesium</keyword>
<dbReference type="GO" id="GO:0004633">
    <property type="term" value="F:phosphopantothenoylcysteine decarboxylase activity"/>
    <property type="evidence" value="ECO:0007669"/>
    <property type="project" value="UniProtKB-EC"/>
</dbReference>
<dbReference type="InterPro" id="IPR036551">
    <property type="entry name" value="Flavin_trans-like"/>
</dbReference>
<reference evidence="8" key="1">
    <citation type="submission" date="2023-07" db="EMBL/GenBank/DDBJ databases">
        <title>Conexibacter stalactiti sp. nov., isolated from stalactites in a lava cave and emended description of the genus Conexibacter.</title>
        <authorList>
            <person name="Lee S.D."/>
        </authorList>
    </citation>
    <scope>NUCLEOTIDE SEQUENCE [LARGE SCALE GENOMIC DNA]</scope>
    <source>
        <strain evidence="8">KCTC 39840</strain>
    </source>
</reference>
<dbReference type="EMBL" id="JAWSTH010000028">
    <property type="protein sequence ID" value="MDW5595187.1"/>
    <property type="molecule type" value="Genomic_DNA"/>
</dbReference>
<dbReference type="InterPro" id="IPR003382">
    <property type="entry name" value="Flavoprotein"/>
</dbReference>
<comment type="caution">
    <text evidence="3">Lacks conserved residue(s) required for the propagation of feature annotation.</text>
</comment>
<feature type="domain" description="DNA/pantothenate metabolism flavoprotein C-terminal" evidence="6">
    <location>
        <begin position="195"/>
        <end position="406"/>
    </location>
</feature>
<comment type="similarity">
    <text evidence="3 4">In the N-terminal section; belongs to the HFCD (homo-oligomeric flavin containing Cys decarboxylase) superfamily.</text>
</comment>
<evidence type="ECO:0000313" key="7">
    <source>
        <dbReference type="EMBL" id="MDW5595187.1"/>
    </source>
</evidence>
<feature type="binding site" evidence="3">
    <location>
        <position position="349"/>
    </location>
    <ligand>
        <name>CTP</name>
        <dbReference type="ChEBI" id="CHEBI:37563"/>
    </ligand>
</feature>
<keyword evidence="3 4" id="KW-0285">Flavoprotein</keyword>